<dbReference type="EMBL" id="CDMZ01004315">
    <property type="protein sequence ID" value="CEM49374.1"/>
    <property type="molecule type" value="Genomic_DNA"/>
</dbReference>
<dbReference type="SUPFAM" id="SSF63825">
    <property type="entry name" value="YWTD domain"/>
    <property type="match status" value="1"/>
</dbReference>
<protein>
    <recommendedName>
        <fullName evidence="3">Tyrosine-protein kinase ephrin type A/B receptor-like domain-containing protein</fullName>
    </recommendedName>
</protein>
<feature type="region of interest" description="Disordered" evidence="1">
    <location>
        <begin position="248"/>
        <end position="275"/>
    </location>
</feature>
<dbReference type="Gene3D" id="2.10.50.10">
    <property type="entry name" value="Tumor Necrosis Factor Receptor, subunit A, domain 2"/>
    <property type="match status" value="2"/>
</dbReference>
<sequence>VHETDLLASPDDGSGSELKSSQIFNDYSITGMALSETFIFISGPHSVRVLDRGTEDLRLRFTLPEPPADTTPSRDRRLIGFSYPHGIAISERLSDEESARVLAHFKSSSFGTITHVLYVADTGNHRIVQLGVSPDGRLGFLESYGDGYLQPRTDDTGYQYPCAVSYWAGHILIGEFNSPRVVLLDVRDKRRAVWVREQKLRRNTASRGFFLFPTKGFAAETGGTDTQDGSGGATGRRLSILDKLSLPNTLTGKKTAPEGEPVLSDPTHRDTIGFSYHPKDLSRLEEAEKDALESEELQLDGEEAERRRRRRLQLSLYPYVSYVCPRQGANSELQTFHMSYASADAFAFVVHELRGYSLDYSIAAFAMSALVGVPALTWPTLPAHLPLGEAHGQSFSPATHFSKQEYFTIWPPLPPNMQLDHCTGAISGTPVNATPYTEYNVTISNAVGRFNNTIRLGTSCRDGLHSIDQFNCTYCPKGTYRESLPEGDYKYDGRQMYECLACPANTTTMIVANKTVEGELLGNLTEGHWAHGVFAKMINGKMFLEIGGVSIHDCGCVAGMELVVDPVTNARSCRPCPPGTYKQQDGHGMCLGGGCPDNSTSHVMGARSCIARDCLCEDGKYFEAREEILPLSPVKYKSPSPLLTDEQKTAKNFLPYAYTLENIAPECSASCVDCPKGFFCVGGWRRSCDDPHGPPVRANETRVNNTGTSTVGSGVLTPDHCRCNAGYQLDRETDLCVPCEVTHYKTEVSPMHLREMECDLPCEGNTQSLVKGSSSEANCIYCLPGFHMEDNRCRACEVGSFCPGVVRLPPPMNVTGAQEIIVKDLKIPCPNGLTTSAPQAFLRSECACPEGMGFLHPRSYPFERVRMDVAALTEKD</sequence>
<dbReference type="AlphaFoldDB" id="A0A0G4HXZ4"/>
<feature type="compositionally biased region" description="Basic and acidic residues" evidence="1">
    <location>
        <begin position="266"/>
        <end position="275"/>
    </location>
</feature>
<evidence type="ECO:0000313" key="2">
    <source>
        <dbReference type="EMBL" id="CEM49374.1"/>
    </source>
</evidence>
<name>A0A0G4HXZ4_9ALVE</name>
<feature type="non-terminal residue" evidence="2">
    <location>
        <position position="876"/>
    </location>
</feature>
<evidence type="ECO:0000256" key="1">
    <source>
        <dbReference type="SAM" id="MobiDB-lite"/>
    </source>
</evidence>
<evidence type="ECO:0008006" key="3">
    <source>
        <dbReference type="Google" id="ProtNLM"/>
    </source>
</evidence>
<dbReference type="SUPFAM" id="SSF57184">
    <property type="entry name" value="Growth factor receptor domain"/>
    <property type="match status" value="1"/>
</dbReference>
<dbReference type="InterPro" id="IPR009030">
    <property type="entry name" value="Growth_fac_rcpt_cys_sf"/>
</dbReference>
<dbReference type="SMART" id="SM01411">
    <property type="entry name" value="Ephrin_rec_like"/>
    <property type="match status" value="4"/>
</dbReference>
<dbReference type="VEuPathDB" id="CryptoDB:Cvel_33344"/>
<proteinExistence type="predicted"/>
<feature type="non-terminal residue" evidence="2">
    <location>
        <position position="1"/>
    </location>
</feature>
<gene>
    <name evidence="2" type="ORF">Cvel_33344</name>
</gene>
<accession>A0A0G4HXZ4</accession>
<organism evidence="2">
    <name type="scientific">Chromera velia CCMP2878</name>
    <dbReference type="NCBI Taxonomy" id="1169474"/>
    <lineage>
        <taxon>Eukaryota</taxon>
        <taxon>Sar</taxon>
        <taxon>Alveolata</taxon>
        <taxon>Colpodellida</taxon>
        <taxon>Chromeraceae</taxon>
        <taxon>Chromera</taxon>
    </lineage>
</organism>
<reference evidence="2" key="1">
    <citation type="submission" date="2014-11" db="EMBL/GenBank/DDBJ databases">
        <authorList>
            <person name="Otto D Thomas"/>
            <person name="Naeem Raeece"/>
        </authorList>
    </citation>
    <scope>NUCLEOTIDE SEQUENCE</scope>
</reference>